<dbReference type="EMBL" id="PKFP01000008">
    <property type="protein sequence ID" value="PVH17389.1"/>
    <property type="molecule type" value="Genomic_DNA"/>
</dbReference>
<organism evidence="2 3">
    <name type="scientific">Candidozyma duobushaemuli</name>
    <dbReference type="NCBI Taxonomy" id="1231522"/>
    <lineage>
        <taxon>Eukaryota</taxon>
        <taxon>Fungi</taxon>
        <taxon>Dikarya</taxon>
        <taxon>Ascomycota</taxon>
        <taxon>Saccharomycotina</taxon>
        <taxon>Pichiomycetes</taxon>
        <taxon>Metschnikowiaceae</taxon>
        <taxon>Candidozyma</taxon>
    </lineage>
</organism>
<accession>A0A2V1AHC0</accession>
<proteinExistence type="predicted"/>
<evidence type="ECO:0000313" key="3">
    <source>
        <dbReference type="Proteomes" id="UP000244406"/>
    </source>
</evidence>
<evidence type="ECO:0000313" key="2">
    <source>
        <dbReference type="EMBL" id="PVH17389.1"/>
    </source>
</evidence>
<feature type="region of interest" description="Disordered" evidence="1">
    <location>
        <begin position="41"/>
        <end position="82"/>
    </location>
</feature>
<dbReference type="Proteomes" id="UP000244406">
    <property type="component" value="Unassembled WGS sequence"/>
</dbReference>
<reference evidence="2 3" key="1">
    <citation type="submission" date="2017-12" db="EMBL/GenBank/DDBJ databases">
        <title>Genome Sequence of the Amphotericin B-resistant Candida duobushaemulonii strain, B09383.</title>
        <authorList>
            <person name="Chow N.A."/>
            <person name="Gade L."/>
            <person name="Batra D."/>
            <person name="Rowe L.A."/>
            <person name="Loparev V.N."/>
            <person name="Litvintseva A.P."/>
        </authorList>
    </citation>
    <scope>NUCLEOTIDE SEQUENCE [LARGE SCALE GENOMIC DNA]</scope>
    <source>
        <strain evidence="2 3">B09383</strain>
    </source>
</reference>
<name>A0A2V1AHC0_9ASCO</name>
<keyword evidence="3" id="KW-1185">Reference proteome</keyword>
<feature type="region of interest" description="Disordered" evidence="1">
    <location>
        <begin position="110"/>
        <end position="138"/>
    </location>
</feature>
<feature type="compositionally biased region" description="Basic and acidic residues" evidence="1">
    <location>
        <begin position="58"/>
        <end position="70"/>
    </location>
</feature>
<evidence type="ECO:0000256" key="1">
    <source>
        <dbReference type="SAM" id="MobiDB-lite"/>
    </source>
</evidence>
<gene>
    <name evidence="2" type="ORF">CXQ87_000274</name>
</gene>
<dbReference type="VEuPathDB" id="FungiDB:CXQ87_000274"/>
<protein>
    <submittedName>
        <fullName evidence="2">Uncharacterized protein</fullName>
    </submittedName>
</protein>
<dbReference type="AlphaFoldDB" id="A0A2V1AHC0"/>
<comment type="caution">
    <text evidence="2">The sequence shown here is derived from an EMBL/GenBank/DDBJ whole genome shotgun (WGS) entry which is preliminary data.</text>
</comment>
<sequence>MDLDKVLVSLSLREEQGIVYQEDVDMDDAMDVDSMDIDSIHEVDDNEPTTPEPIKSSTAEESKHESHSPLEDSFSEEGEVSERSLVRLLSPTNLGARYAINQHNKNIQKSTQIEQHSRSPTPQNSFYQTPRHQSSFTSGTDVFQRLHQQEPGPQRQFVPFPVQIHHHHYYYNGSSESISPEPRIRPQSHKVLEEAQDENIEEGKDTRLPLPWDKSSTPAEERAYMLSSYLQLAVNSVVSAYALHLVWNRPV</sequence>
<dbReference type="RefSeq" id="XP_025338329.1">
    <property type="nucleotide sequence ID" value="XM_025478856.1"/>
</dbReference>
<dbReference type="GeneID" id="37000276"/>